<dbReference type="PANTHER" id="PTHR21683:SF2">
    <property type="entry name" value="COILED-COIL DOMAIN-CONTAINING PROTEIN 42 LIKE-2-LIKE"/>
    <property type="match status" value="1"/>
</dbReference>
<feature type="coiled-coil region" evidence="2">
    <location>
        <begin position="197"/>
        <end position="231"/>
    </location>
</feature>
<keyword evidence="1 2" id="KW-0175">Coiled coil</keyword>
<evidence type="ECO:0000259" key="3">
    <source>
        <dbReference type="Pfam" id="PF13863"/>
    </source>
</evidence>
<organism evidence="4 5">
    <name type="scientific">Brachionus plicatilis</name>
    <name type="common">Marine rotifer</name>
    <name type="synonym">Brachionus muelleri</name>
    <dbReference type="NCBI Taxonomy" id="10195"/>
    <lineage>
        <taxon>Eukaryota</taxon>
        <taxon>Metazoa</taxon>
        <taxon>Spiralia</taxon>
        <taxon>Gnathifera</taxon>
        <taxon>Rotifera</taxon>
        <taxon>Eurotatoria</taxon>
        <taxon>Monogononta</taxon>
        <taxon>Pseudotrocha</taxon>
        <taxon>Ploima</taxon>
        <taxon>Brachionidae</taxon>
        <taxon>Brachionus</taxon>
    </lineage>
</organism>
<feature type="coiled-coil region" evidence="2">
    <location>
        <begin position="33"/>
        <end position="134"/>
    </location>
</feature>
<evidence type="ECO:0000256" key="2">
    <source>
        <dbReference type="SAM" id="Coils"/>
    </source>
</evidence>
<dbReference type="STRING" id="10195.A0A3M7P2F5"/>
<dbReference type="InterPro" id="IPR025252">
    <property type="entry name" value="DUF4200"/>
</dbReference>
<dbReference type="Pfam" id="PF13863">
    <property type="entry name" value="DUF4200"/>
    <property type="match status" value="1"/>
</dbReference>
<protein>
    <submittedName>
        <fullName evidence="4">Coiled-coil domain-containing protein</fullName>
    </submittedName>
</protein>
<evidence type="ECO:0000313" key="4">
    <source>
        <dbReference type="EMBL" id="RMZ93256.1"/>
    </source>
</evidence>
<name>A0A3M7P2F5_BRAPC</name>
<keyword evidence="5" id="KW-1185">Reference proteome</keyword>
<dbReference type="OrthoDB" id="10264298at2759"/>
<reference evidence="4 5" key="1">
    <citation type="journal article" date="2018" name="Sci. Rep.">
        <title>Genomic signatures of local adaptation to the degree of environmental predictability in rotifers.</title>
        <authorList>
            <person name="Franch-Gras L."/>
            <person name="Hahn C."/>
            <person name="Garcia-Roger E.M."/>
            <person name="Carmona M.J."/>
            <person name="Serra M."/>
            <person name="Gomez A."/>
        </authorList>
    </citation>
    <scope>NUCLEOTIDE SEQUENCE [LARGE SCALE GENOMIC DNA]</scope>
    <source>
        <strain evidence="4">HYR1</strain>
    </source>
</reference>
<evidence type="ECO:0000256" key="1">
    <source>
        <dbReference type="ARBA" id="ARBA00023054"/>
    </source>
</evidence>
<dbReference type="PANTHER" id="PTHR21683">
    <property type="entry name" value="COILED-COIL DOMAIN-CONTAINING PROTEIN 42 LIKE-2-LIKE-RELATED"/>
    <property type="match status" value="1"/>
</dbReference>
<accession>A0A3M7P2F5</accession>
<evidence type="ECO:0000313" key="5">
    <source>
        <dbReference type="Proteomes" id="UP000276133"/>
    </source>
</evidence>
<dbReference type="InterPro" id="IPR051147">
    <property type="entry name" value="CFAP_domain-containing"/>
</dbReference>
<dbReference type="GO" id="GO:0005856">
    <property type="term" value="C:cytoskeleton"/>
    <property type="evidence" value="ECO:0007669"/>
    <property type="project" value="UniProtKB-ARBA"/>
</dbReference>
<dbReference type="EMBL" id="REGN01013955">
    <property type="protein sequence ID" value="RMZ93256.1"/>
    <property type="molecule type" value="Genomic_DNA"/>
</dbReference>
<feature type="domain" description="DUF4200" evidence="3">
    <location>
        <begin position="33"/>
        <end position="150"/>
    </location>
</feature>
<dbReference type="AlphaFoldDB" id="A0A3M7P2F5"/>
<sequence>MDIKDYFRTLFENKLLVKMPEKEEDHLTPATKLLEKRREMGEVETALAAEKEEFQMKMESLSQRRIELEKKEMQLKESVIKFDKFLKENDAKLSRAVKKAEDERELQKAKQKEIERLQSEIETLTTLKEKLQRKVQKNSKFNRYLEQSVEALDEFQEIREVIDRYETLTTNYKDLLEIEKENQERINDSRKELNSYLERKNYEILTMNNELAELQTRLDRCQNESHKAENEWNHIQTTAAGKTLLIGETRMAIRNLYQLVIAHHGKNSEKYADVDTDHQLKKAKFVNDLTKITNELSREGLAYYSTGSVN</sequence>
<comment type="caution">
    <text evidence="4">The sequence shown here is derived from an EMBL/GenBank/DDBJ whole genome shotgun (WGS) entry which is preliminary data.</text>
</comment>
<gene>
    <name evidence="4" type="ORF">BpHYR1_039874</name>
</gene>
<dbReference type="Proteomes" id="UP000276133">
    <property type="component" value="Unassembled WGS sequence"/>
</dbReference>
<proteinExistence type="predicted"/>